<dbReference type="CDD" id="cd02947">
    <property type="entry name" value="TRX_family"/>
    <property type="match status" value="1"/>
</dbReference>
<dbReference type="InterPro" id="IPR013766">
    <property type="entry name" value="Thioredoxin_domain"/>
</dbReference>
<dbReference type="AlphaFoldDB" id="A0A6A6NU93"/>
<evidence type="ECO:0000313" key="3">
    <source>
        <dbReference type="Proteomes" id="UP000799766"/>
    </source>
</evidence>
<protein>
    <recommendedName>
        <fullName evidence="1">Thioredoxin domain-containing protein</fullName>
    </recommendedName>
</protein>
<proteinExistence type="predicted"/>
<evidence type="ECO:0000259" key="1">
    <source>
        <dbReference type="Pfam" id="PF00085"/>
    </source>
</evidence>
<dbReference type="OrthoDB" id="2121326at2759"/>
<keyword evidence="3" id="KW-1185">Reference proteome</keyword>
<dbReference type="Gene3D" id="3.40.30.10">
    <property type="entry name" value="Glutaredoxin"/>
    <property type="match status" value="1"/>
</dbReference>
<accession>A0A6A6NU93</accession>
<sequence length="103" mass="11413">MAAHQELNSKTDFENALQTKGKYVLIYCYSGEVPEKAEAAAKEHADTTDAFKVDVDKYATAKEYFNVEVVPTVAVYKDGKEIKRVEGLDEAKTAELSTFLKSA</sequence>
<dbReference type="Pfam" id="PF00085">
    <property type="entry name" value="Thioredoxin"/>
    <property type="match status" value="1"/>
</dbReference>
<evidence type="ECO:0000313" key="2">
    <source>
        <dbReference type="EMBL" id="KAF2455309.1"/>
    </source>
</evidence>
<reference evidence="2" key="1">
    <citation type="journal article" date="2020" name="Stud. Mycol.">
        <title>101 Dothideomycetes genomes: a test case for predicting lifestyles and emergence of pathogens.</title>
        <authorList>
            <person name="Haridas S."/>
            <person name="Albert R."/>
            <person name="Binder M."/>
            <person name="Bloem J."/>
            <person name="Labutti K."/>
            <person name="Salamov A."/>
            <person name="Andreopoulos B."/>
            <person name="Baker S."/>
            <person name="Barry K."/>
            <person name="Bills G."/>
            <person name="Bluhm B."/>
            <person name="Cannon C."/>
            <person name="Castanera R."/>
            <person name="Culley D."/>
            <person name="Daum C."/>
            <person name="Ezra D."/>
            <person name="Gonzalez J."/>
            <person name="Henrissat B."/>
            <person name="Kuo A."/>
            <person name="Liang C."/>
            <person name="Lipzen A."/>
            <person name="Lutzoni F."/>
            <person name="Magnuson J."/>
            <person name="Mondo S."/>
            <person name="Nolan M."/>
            <person name="Ohm R."/>
            <person name="Pangilinan J."/>
            <person name="Park H.-J."/>
            <person name="Ramirez L."/>
            <person name="Alfaro M."/>
            <person name="Sun H."/>
            <person name="Tritt A."/>
            <person name="Yoshinaga Y."/>
            <person name="Zwiers L.-H."/>
            <person name="Turgeon B."/>
            <person name="Goodwin S."/>
            <person name="Spatafora J."/>
            <person name="Crous P."/>
            <person name="Grigoriev I."/>
        </authorList>
    </citation>
    <scope>NUCLEOTIDE SEQUENCE</scope>
    <source>
        <strain evidence="2">ATCC 16933</strain>
    </source>
</reference>
<dbReference type="SUPFAM" id="SSF52833">
    <property type="entry name" value="Thioredoxin-like"/>
    <property type="match status" value="1"/>
</dbReference>
<feature type="domain" description="Thioredoxin" evidence="1">
    <location>
        <begin position="9"/>
        <end position="100"/>
    </location>
</feature>
<organism evidence="2 3">
    <name type="scientific">Lineolata rhizophorae</name>
    <dbReference type="NCBI Taxonomy" id="578093"/>
    <lineage>
        <taxon>Eukaryota</taxon>
        <taxon>Fungi</taxon>
        <taxon>Dikarya</taxon>
        <taxon>Ascomycota</taxon>
        <taxon>Pezizomycotina</taxon>
        <taxon>Dothideomycetes</taxon>
        <taxon>Dothideomycetes incertae sedis</taxon>
        <taxon>Lineolatales</taxon>
        <taxon>Lineolataceae</taxon>
        <taxon>Lineolata</taxon>
    </lineage>
</organism>
<gene>
    <name evidence="2" type="ORF">BDY21DRAFT_350389</name>
</gene>
<name>A0A6A6NU93_9PEZI</name>
<dbReference type="Proteomes" id="UP000799766">
    <property type="component" value="Unassembled WGS sequence"/>
</dbReference>
<dbReference type="EMBL" id="MU001687">
    <property type="protein sequence ID" value="KAF2455309.1"/>
    <property type="molecule type" value="Genomic_DNA"/>
</dbReference>
<dbReference type="InterPro" id="IPR036249">
    <property type="entry name" value="Thioredoxin-like_sf"/>
</dbReference>